<dbReference type="Gene3D" id="1.20.5.170">
    <property type="match status" value="1"/>
</dbReference>
<gene>
    <name evidence="6" type="ORF">LTR78_009898</name>
</gene>
<dbReference type="SMART" id="SM00338">
    <property type="entry name" value="BRLZ"/>
    <property type="match status" value="1"/>
</dbReference>
<organism evidence="6 7">
    <name type="scientific">Recurvomyces mirabilis</name>
    <dbReference type="NCBI Taxonomy" id="574656"/>
    <lineage>
        <taxon>Eukaryota</taxon>
        <taxon>Fungi</taxon>
        <taxon>Dikarya</taxon>
        <taxon>Ascomycota</taxon>
        <taxon>Pezizomycotina</taxon>
        <taxon>Dothideomycetes</taxon>
        <taxon>Dothideomycetidae</taxon>
        <taxon>Mycosphaerellales</taxon>
        <taxon>Teratosphaeriaceae</taxon>
        <taxon>Recurvomyces</taxon>
    </lineage>
</organism>
<dbReference type="EMBL" id="JAUTXT010000060">
    <property type="protein sequence ID" value="KAK3670243.1"/>
    <property type="molecule type" value="Genomic_DNA"/>
</dbReference>
<dbReference type="SUPFAM" id="SSF57959">
    <property type="entry name" value="Leucine zipper domain"/>
    <property type="match status" value="1"/>
</dbReference>
<evidence type="ECO:0000256" key="3">
    <source>
        <dbReference type="ARBA" id="ARBA00023163"/>
    </source>
</evidence>
<dbReference type="Pfam" id="PF00170">
    <property type="entry name" value="bZIP_1"/>
    <property type="match status" value="1"/>
</dbReference>
<dbReference type="InterPro" id="IPR004827">
    <property type="entry name" value="bZIP"/>
</dbReference>
<dbReference type="PANTHER" id="PTHR11462:SF35">
    <property type="entry name" value="TRANSCRIPTION FACTOR JRA"/>
    <property type="match status" value="1"/>
</dbReference>
<keyword evidence="1" id="KW-0805">Transcription regulation</keyword>
<feature type="domain" description="BZIP" evidence="5">
    <location>
        <begin position="131"/>
        <end position="182"/>
    </location>
</feature>
<evidence type="ECO:0000256" key="4">
    <source>
        <dbReference type="SAM" id="MobiDB-lite"/>
    </source>
</evidence>
<evidence type="ECO:0000313" key="7">
    <source>
        <dbReference type="Proteomes" id="UP001274830"/>
    </source>
</evidence>
<dbReference type="AlphaFoldDB" id="A0AAE0TN31"/>
<dbReference type="PROSITE" id="PS50217">
    <property type="entry name" value="BZIP"/>
    <property type="match status" value="1"/>
</dbReference>
<dbReference type="PROSITE" id="PS00036">
    <property type="entry name" value="BZIP_BASIC"/>
    <property type="match status" value="1"/>
</dbReference>
<evidence type="ECO:0000256" key="1">
    <source>
        <dbReference type="ARBA" id="ARBA00023015"/>
    </source>
</evidence>
<dbReference type="Proteomes" id="UP001274830">
    <property type="component" value="Unassembled WGS sequence"/>
</dbReference>
<dbReference type="GO" id="GO:1903833">
    <property type="term" value="P:positive regulation of cellular response to amino acid starvation"/>
    <property type="evidence" value="ECO:0007669"/>
    <property type="project" value="TreeGrafter"/>
</dbReference>
<name>A0AAE0TN31_9PEZI</name>
<dbReference type="GO" id="GO:0000978">
    <property type="term" value="F:RNA polymerase II cis-regulatory region sequence-specific DNA binding"/>
    <property type="evidence" value="ECO:0007669"/>
    <property type="project" value="TreeGrafter"/>
</dbReference>
<accession>A0AAE0TN31</accession>
<dbReference type="PANTHER" id="PTHR11462">
    <property type="entry name" value="JUN TRANSCRIPTION FACTOR-RELATED"/>
    <property type="match status" value="1"/>
</dbReference>
<dbReference type="GO" id="GO:0005667">
    <property type="term" value="C:transcription regulator complex"/>
    <property type="evidence" value="ECO:0007669"/>
    <property type="project" value="TreeGrafter"/>
</dbReference>
<feature type="compositionally biased region" description="Basic and acidic residues" evidence="4">
    <location>
        <begin position="134"/>
        <end position="149"/>
    </location>
</feature>
<evidence type="ECO:0000313" key="6">
    <source>
        <dbReference type="EMBL" id="KAK3670243.1"/>
    </source>
</evidence>
<evidence type="ECO:0000256" key="2">
    <source>
        <dbReference type="ARBA" id="ARBA00023125"/>
    </source>
</evidence>
<dbReference type="GO" id="GO:0000981">
    <property type="term" value="F:DNA-binding transcription factor activity, RNA polymerase II-specific"/>
    <property type="evidence" value="ECO:0007669"/>
    <property type="project" value="TreeGrafter"/>
</dbReference>
<sequence>MESGLVSSSTSSGLDLEDGFHDAGTRCATTIDLMNDTGSLPTGDGYDHGSVLFPSIGTTDLLSQGYPRPQDSDMCLEKMSVKVSSSLRSSSSTSPTVHSGARVTPASSSVPSRKRTSSPDSVGEAGSQNVKRQRNTEAARRYRQKKVDRVSELEEALAEMTRERDELRLRLAKSDGEVSVLRGMVGKG</sequence>
<dbReference type="CDD" id="cd12193">
    <property type="entry name" value="bZIP_GCN4"/>
    <property type="match status" value="1"/>
</dbReference>
<keyword evidence="2" id="KW-0238">DNA-binding</keyword>
<dbReference type="GO" id="GO:0001080">
    <property type="term" value="P:nitrogen catabolite activation of transcription from RNA polymerase II promoter"/>
    <property type="evidence" value="ECO:0007669"/>
    <property type="project" value="TreeGrafter"/>
</dbReference>
<dbReference type="InterPro" id="IPR050946">
    <property type="entry name" value="AP-1_TF_bZIP"/>
</dbReference>
<comment type="caution">
    <text evidence="6">The sequence shown here is derived from an EMBL/GenBank/DDBJ whole genome shotgun (WGS) entry which is preliminary data.</text>
</comment>
<feature type="compositionally biased region" description="Low complexity" evidence="4">
    <location>
        <begin position="81"/>
        <end position="99"/>
    </location>
</feature>
<proteinExistence type="predicted"/>
<reference evidence="6" key="1">
    <citation type="submission" date="2023-07" db="EMBL/GenBank/DDBJ databases">
        <title>Black Yeasts Isolated from many extreme environments.</title>
        <authorList>
            <person name="Coleine C."/>
            <person name="Stajich J.E."/>
            <person name="Selbmann L."/>
        </authorList>
    </citation>
    <scope>NUCLEOTIDE SEQUENCE</scope>
    <source>
        <strain evidence="6">CCFEE 5485</strain>
    </source>
</reference>
<feature type="region of interest" description="Disordered" evidence="4">
    <location>
        <begin position="81"/>
        <end position="149"/>
    </location>
</feature>
<evidence type="ECO:0000259" key="5">
    <source>
        <dbReference type="PROSITE" id="PS50217"/>
    </source>
</evidence>
<keyword evidence="7" id="KW-1185">Reference proteome</keyword>
<keyword evidence="3" id="KW-0804">Transcription</keyword>
<dbReference type="InterPro" id="IPR046347">
    <property type="entry name" value="bZIP_sf"/>
</dbReference>
<protein>
    <recommendedName>
        <fullName evidence="5">BZIP domain-containing protein</fullName>
    </recommendedName>
</protein>